<dbReference type="PANTHER" id="PTHR43248:SF29">
    <property type="entry name" value="TRIPEPTIDYL AMINOPEPTIDASE"/>
    <property type="match status" value="1"/>
</dbReference>
<comment type="similarity">
    <text evidence="1">Belongs to the peptidase S33 family.</text>
</comment>
<evidence type="ECO:0000259" key="5">
    <source>
        <dbReference type="Pfam" id="PF00561"/>
    </source>
</evidence>
<evidence type="ECO:0000256" key="1">
    <source>
        <dbReference type="ARBA" id="ARBA00010088"/>
    </source>
</evidence>
<dbReference type="Gene3D" id="3.40.50.1820">
    <property type="entry name" value="alpha/beta hydrolase"/>
    <property type="match status" value="1"/>
</dbReference>
<dbReference type="InterPro" id="IPR013595">
    <property type="entry name" value="Pept_S33_TAP-like_C"/>
</dbReference>
<proteinExistence type="inferred from homology"/>
<evidence type="ECO:0000313" key="8">
    <source>
        <dbReference type="Proteomes" id="UP000228758"/>
    </source>
</evidence>
<dbReference type="AlphaFoldDB" id="A0A2M9CGZ0"/>
<dbReference type="Pfam" id="PF08386">
    <property type="entry name" value="Abhydrolase_4"/>
    <property type="match status" value="1"/>
</dbReference>
<feature type="domain" description="Peptidase S33 tripeptidyl aminopeptidase-like C-terminal" evidence="6">
    <location>
        <begin position="404"/>
        <end position="506"/>
    </location>
</feature>
<dbReference type="PROSITE" id="PS51257">
    <property type="entry name" value="PROKAR_LIPOPROTEIN"/>
    <property type="match status" value="1"/>
</dbReference>
<gene>
    <name evidence="7" type="ORF">CLV46_0673</name>
</gene>
<keyword evidence="8" id="KW-1185">Reference proteome</keyword>
<evidence type="ECO:0000256" key="2">
    <source>
        <dbReference type="ARBA" id="ARBA00022729"/>
    </source>
</evidence>
<dbReference type="Proteomes" id="UP000228758">
    <property type="component" value="Unassembled WGS sequence"/>
</dbReference>
<dbReference type="PANTHER" id="PTHR43248">
    <property type="entry name" value="2-SUCCINYL-6-HYDROXY-2,4-CYCLOHEXADIENE-1-CARBOXYLATE SYNTHASE"/>
    <property type="match status" value="1"/>
</dbReference>
<name>A0A2M9CGZ0_9MICO</name>
<dbReference type="OrthoDB" id="3252468at2"/>
<evidence type="ECO:0000259" key="6">
    <source>
        <dbReference type="Pfam" id="PF08386"/>
    </source>
</evidence>
<comment type="caution">
    <text evidence="7">The sequence shown here is derived from an EMBL/GenBank/DDBJ whole genome shotgun (WGS) entry which is preliminary data.</text>
</comment>
<dbReference type="InterPro" id="IPR051601">
    <property type="entry name" value="Serine_prot/Carboxylest_S33"/>
</dbReference>
<accession>A0A2M9CGZ0</accession>
<sequence length="506" mass="53806">MRARLALVLAVLVLAVGGCAALDPNPRSVSTPAPADVPAELEPFYTQVLEWEPCGSGFQCSNAEVPLDWADPAGDRIDLALLRRPAQNGDPQGSLLVNPGGPGASGVDFVRDSADYATGRPLQEAFDIVGFDPRGVGRSTPVECADEPEDLDEYLFAVPDAEPGTPDWYAESDELSADFGADCARYTGDLLAHVDTTSAARDLDVLRAVLGDEKLNYLGYSYGTSLGARYLELFPERAGRLVLDGALDPAASLVEVTASQAEGFEGALRAWLETCVDDPECVFHGDSVDEAAERIRSLLDRLAASPLRADDGRELGNVTMFTAIILPLYNRANWPALSELFTSVLDGDTGTALALADEYYGRGEDGVYLDNAAEAQLAVNCLDFPSTIDPVQREAEAQAILARAPVFGREMAYGMLSCARWPVPPTGERAPLDAPTAPGVIVVGTTGDPATPYAWAQALADQLPEGILVTFEGEGHTAYNKSNECVDSAVETFLVEGELPRADVTC</sequence>
<organism evidence="7 8">
    <name type="scientific">Diaminobutyricimonas aerilata</name>
    <dbReference type="NCBI Taxonomy" id="1162967"/>
    <lineage>
        <taxon>Bacteria</taxon>
        <taxon>Bacillati</taxon>
        <taxon>Actinomycetota</taxon>
        <taxon>Actinomycetes</taxon>
        <taxon>Micrococcales</taxon>
        <taxon>Microbacteriaceae</taxon>
        <taxon>Diaminobutyricimonas</taxon>
    </lineage>
</organism>
<reference evidence="7 8" key="1">
    <citation type="submission" date="2017-11" db="EMBL/GenBank/DDBJ databases">
        <title>Genomic Encyclopedia of Archaeal and Bacterial Type Strains, Phase II (KMG-II): From Individual Species to Whole Genera.</title>
        <authorList>
            <person name="Goeker M."/>
        </authorList>
    </citation>
    <scope>NUCLEOTIDE SEQUENCE [LARGE SCALE GENOMIC DNA]</scope>
    <source>
        <strain evidence="7 8">DSM 27393</strain>
    </source>
</reference>
<dbReference type="SUPFAM" id="SSF53474">
    <property type="entry name" value="alpha/beta-Hydrolases"/>
    <property type="match status" value="1"/>
</dbReference>
<dbReference type="GO" id="GO:0016787">
    <property type="term" value="F:hydrolase activity"/>
    <property type="evidence" value="ECO:0007669"/>
    <property type="project" value="UniProtKB-KW"/>
</dbReference>
<dbReference type="InterPro" id="IPR000073">
    <property type="entry name" value="AB_hydrolase_1"/>
</dbReference>
<dbReference type="InterPro" id="IPR029058">
    <property type="entry name" value="AB_hydrolase_fold"/>
</dbReference>
<feature type="chain" id="PRO_5038420223" evidence="4">
    <location>
        <begin position="21"/>
        <end position="506"/>
    </location>
</feature>
<feature type="domain" description="AB hydrolase-1" evidence="5">
    <location>
        <begin position="95"/>
        <end position="297"/>
    </location>
</feature>
<dbReference type="Pfam" id="PF00561">
    <property type="entry name" value="Abhydrolase_1"/>
    <property type="match status" value="1"/>
</dbReference>
<protein>
    <submittedName>
        <fullName evidence="7">Alpha/beta hydrolase family protein</fullName>
    </submittedName>
</protein>
<evidence type="ECO:0000313" key="7">
    <source>
        <dbReference type="EMBL" id="PJJ71132.1"/>
    </source>
</evidence>
<evidence type="ECO:0000256" key="3">
    <source>
        <dbReference type="ARBA" id="ARBA00022801"/>
    </source>
</evidence>
<dbReference type="RefSeq" id="WP_100363472.1">
    <property type="nucleotide sequence ID" value="NZ_PGFF01000001.1"/>
</dbReference>
<evidence type="ECO:0000256" key="4">
    <source>
        <dbReference type="SAM" id="SignalP"/>
    </source>
</evidence>
<dbReference type="EMBL" id="PGFF01000001">
    <property type="protein sequence ID" value="PJJ71132.1"/>
    <property type="molecule type" value="Genomic_DNA"/>
</dbReference>
<keyword evidence="2 4" id="KW-0732">Signal</keyword>
<feature type="signal peptide" evidence="4">
    <location>
        <begin position="1"/>
        <end position="20"/>
    </location>
</feature>
<keyword evidence="3 7" id="KW-0378">Hydrolase</keyword>